<dbReference type="GO" id="GO:0016020">
    <property type="term" value="C:membrane"/>
    <property type="evidence" value="ECO:0007669"/>
    <property type="project" value="UniProtKB-SubCell"/>
</dbReference>
<dbReference type="PRINTS" id="PR00252">
    <property type="entry name" value="NRIONCHANNEL"/>
</dbReference>
<dbReference type="GO" id="GO:0004888">
    <property type="term" value="F:transmembrane signaling receptor activity"/>
    <property type="evidence" value="ECO:0007669"/>
    <property type="project" value="InterPro"/>
</dbReference>
<dbReference type="PROSITE" id="PS00236">
    <property type="entry name" value="NEUROTR_ION_CHANNEL"/>
    <property type="match status" value="1"/>
</dbReference>
<keyword evidence="2 5" id="KW-0812">Transmembrane</keyword>
<organism evidence="8">
    <name type="scientific">Aplysia californica</name>
    <name type="common">California sea hare</name>
    <dbReference type="NCBI Taxonomy" id="6500"/>
    <lineage>
        <taxon>Eukaryota</taxon>
        <taxon>Metazoa</taxon>
        <taxon>Spiralia</taxon>
        <taxon>Lophotrochozoa</taxon>
        <taxon>Mollusca</taxon>
        <taxon>Gastropoda</taxon>
        <taxon>Heterobranchia</taxon>
        <taxon>Euthyneura</taxon>
        <taxon>Tectipleura</taxon>
        <taxon>Aplysiida</taxon>
        <taxon>Aplysioidea</taxon>
        <taxon>Aplysiidae</taxon>
        <taxon>Aplysia</taxon>
    </lineage>
</organism>
<comment type="similarity">
    <text evidence="5">Belongs to the ligand-gated ion channel (TC 1.A.9) family.</text>
</comment>
<dbReference type="FunFam" id="2.70.170.10:FF:000028">
    <property type="entry name" value="AcetylCholine Receptor"/>
    <property type="match status" value="1"/>
</dbReference>
<dbReference type="SUPFAM" id="SSF63712">
    <property type="entry name" value="Nicotinic receptor ligand binding domain-like"/>
    <property type="match status" value="1"/>
</dbReference>
<dbReference type="Pfam" id="PF02931">
    <property type="entry name" value="Neur_chan_LBD"/>
    <property type="match status" value="1"/>
</dbReference>
<evidence type="ECO:0000259" key="7">
    <source>
        <dbReference type="Pfam" id="PF02932"/>
    </source>
</evidence>
<dbReference type="InterPro" id="IPR006029">
    <property type="entry name" value="Neurotrans-gated_channel_TM"/>
</dbReference>
<evidence type="ECO:0000256" key="4">
    <source>
        <dbReference type="ARBA" id="ARBA00023136"/>
    </source>
</evidence>
<evidence type="ECO:0000256" key="1">
    <source>
        <dbReference type="ARBA" id="ARBA00004141"/>
    </source>
</evidence>
<comment type="subcellular location">
    <subcellularLocation>
        <location evidence="1">Membrane</location>
        <topology evidence="1">Multi-pass membrane protein</topology>
    </subcellularLocation>
</comment>
<sequence length="509" mass="56889">MAVLTLRCCKAVFVLVFMVLIFSQQCEAGQPTLSGGREVWHEEELIKHLLNGYVKEARPVLKPEDTVEVSVKFSFVRVEDLDEATDTFASSVFIVQVWTDPRLKWDLSKYGGVHTVRLPASKIWIPDLVLYNVAHREPPSSLYEETVTVTSDGSVVWVPMLTLYSTCPMDLSNFPYDVQTCRIVFGSWMHTSWEMNVTFISKEKAEMDVVLSEEDSSYLVHQHPQWELVGNRAKARLTLKKYDCCQQPFTLITISVQLRRRSQFYRYLTLGPAAVLGILVPVVFLVPARSQDKTTFGLLLLLTLTVLMSILQQAVPFNHGSMPRICSFYLGTMILTSISVVASVIVANICVRGARRKPVPAWAHSLFLGRGSLRRFLCIGDFGPVRNLYSSDISANAAASGIHLADLSRGEGNEPTLQEVEGEGLWWVTDQLLNNSADGSSESPATSGSAEDKKWSQLACYVKFIVGKMAADSAYENANQEWEELGRVIDRLLFIAFFALYVFTAAALL</sequence>
<evidence type="ECO:0000256" key="3">
    <source>
        <dbReference type="ARBA" id="ARBA00022989"/>
    </source>
</evidence>
<evidence type="ECO:0000256" key="5">
    <source>
        <dbReference type="RuleBase" id="RU000687"/>
    </source>
</evidence>
<dbReference type="RefSeq" id="NP_001267743.1">
    <property type="nucleotide sequence ID" value="NM_001280814.1"/>
</dbReference>
<dbReference type="InterPro" id="IPR036734">
    <property type="entry name" value="Neur_chan_lig-bd_sf"/>
</dbReference>
<keyword evidence="5" id="KW-0406">Ion transport</keyword>
<reference evidence="10" key="2">
    <citation type="submission" date="2025-05" db="UniProtKB">
        <authorList>
            <consortium name="RefSeq"/>
        </authorList>
    </citation>
    <scope>IDENTIFICATION</scope>
</reference>
<dbReference type="InterPro" id="IPR006201">
    <property type="entry name" value="Neur_channel"/>
</dbReference>
<dbReference type="GeneID" id="101853242"/>
<evidence type="ECO:0000256" key="2">
    <source>
        <dbReference type="ARBA" id="ARBA00022692"/>
    </source>
</evidence>
<keyword evidence="8" id="KW-0675">Receptor</keyword>
<keyword evidence="4 5" id="KW-0472">Membrane</keyword>
<dbReference type="PANTHER" id="PTHR18945">
    <property type="entry name" value="NEUROTRANSMITTER GATED ION CHANNEL"/>
    <property type="match status" value="1"/>
</dbReference>
<accession>M4W621</accession>
<feature type="domain" description="Neurotransmitter-gated ion-channel transmembrane" evidence="7">
    <location>
        <begin position="272"/>
        <end position="505"/>
    </location>
</feature>
<keyword evidence="5" id="KW-0813">Transport</keyword>
<keyword evidence="3 5" id="KW-1133">Transmembrane helix</keyword>
<dbReference type="Gene3D" id="1.20.58.390">
    <property type="entry name" value="Neurotransmitter-gated ion-channel transmembrane domain"/>
    <property type="match status" value="1"/>
</dbReference>
<feature type="transmembrane region" description="Helical" evidence="5">
    <location>
        <begin position="327"/>
        <end position="351"/>
    </location>
</feature>
<feature type="transmembrane region" description="Helical" evidence="5">
    <location>
        <begin position="492"/>
        <end position="508"/>
    </location>
</feature>
<name>M4W621_APLCA</name>
<dbReference type="CDD" id="cd18989">
    <property type="entry name" value="LGIC_ECD_cation"/>
    <property type="match status" value="1"/>
</dbReference>
<keyword evidence="5" id="KW-0407">Ion channel</keyword>
<feature type="chain" id="PRO_5022249406" evidence="5 10">
    <location>
        <begin position="29"/>
        <end position="509"/>
    </location>
</feature>
<dbReference type="SUPFAM" id="SSF90112">
    <property type="entry name" value="Neurotransmitter-gated ion-channel transmembrane pore"/>
    <property type="match status" value="1"/>
</dbReference>
<feature type="signal peptide" evidence="5 10">
    <location>
        <begin position="1"/>
        <end position="28"/>
    </location>
</feature>
<gene>
    <name evidence="10" type="primary">LOC101853242</name>
</gene>
<dbReference type="InterPro" id="IPR018000">
    <property type="entry name" value="Neurotransmitter_ion_chnl_CS"/>
</dbReference>
<dbReference type="InterPro" id="IPR036719">
    <property type="entry name" value="Neuro-gated_channel_TM_sf"/>
</dbReference>
<evidence type="ECO:0000259" key="6">
    <source>
        <dbReference type="Pfam" id="PF02931"/>
    </source>
</evidence>
<dbReference type="InterPro" id="IPR038050">
    <property type="entry name" value="Neuro_actylchol_rec"/>
</dbReference>
<evidence type="ECO:0000313" key="9">
    <source>
        <dbReference type="Proteomes" id="UP000694888"/>
    </source>
</evidence>
<evidence type="ECO:0000313" key="10">
    <source>
        <dbReference type="RefSeq" id="NP_001267743.1"/>
    </source>
</evidence>
<proteinExistence type="evidence at transcript level"/>
<dbReference type="OrthoDB" id="410315at2759"/>
<dbReference type="GO" id="GO:0005230">
    <property type="term" value="F:extracellular ligand-gated monoatomic ion channel activity"/>
    <property type="evidence" value="ECO:0007669"/>
    <property type="project" value="InterPro"/>
</dbReference>
<dbReference type="AlphaFoldDB" id="M4W621"/>
<keyword evidence="5 10" id="KW-0732">Signal</keyword>
<dbReference type="Pfam" id="PF02932">
    <property type="entry name" value="Neur_chan_memb"/>
    <property type="match status" value="1"/>
</dbReference>
<feature type="domain" description="Neurotransmitter-gated ion-channel ligand-binding" evidence="6">
    <location>
        <begin position="42"/>
        <end position="261"/>
    </location>
</feature>
<dbReference type="Gene3D" id="2.70.170.10">
    <property type="entry name" value="Neurotransmitter-gated ion-channel ligand-binding domain"/>
    <property type="match status" value="1"/>
</dbReference>
<dbReference type="InterPro" id="IPR006202">
    <property type="entry name" value="Neur_chan_lig-bd"/>
</dbReference>
<dbReference type="Proteomes" id="UP000694888">
    <property type="component" value="Unplaced"/>
</dbReference>
<protein>
    <submittedName>
        <fullName evidence="10">Neuronal acetylcholine receptor subunit alpha-10-like precursor</fullName>
    </submittedName>
    <submittedName>
        <fullName evidence="8">Nicotinic acetylcholine receptor subunit type P</fullName>
    </submittedName>
</protein>
<evidence type="ECO:0000313" key="8">
    <source>
        <dbReference type="EMBL" id="AGI03856.1"/>
    </source>
</evidence>
<dbReference type="EMBL" id="KC411664">
    <property type="protein sequence ID" value="AGI03856.1"/>
    <property type="molecule type" value="mRNA"/>
</dbReference>
<keyword evidence="9" id="KW-1185">Reference proteome</keyword>
<feature type="transmembrane region" description="Helical" evidence="5">
    <location>
        <begin position="298"/>
        <end position="315"/>
    </location>
</feature>
<feature type="transmembrane region" description="Helical" evidence="5">
    <location>
        <begin position="264"/>
        <end position="286"/>
    </location>
</feature>
<reference evidence="8 10" key="1">
    <citation type="journal article" date="2014" name="J. Neurophysiol.">
        <title>A potentially novel nicotinic receptor in Aplysia neuroendocrine cells.</title>
        <authorList>
            <person name="White S.H."/>
            <person name="Carter C.J."/>
            <person name="Magoski N.S."/>
        </authorList>
    </citation>
    <scope>NUCLEOTIDE SEQUENCE</scope>
</reference>